<keyword evidence="2" id="KW-1133">Transmembrane helix</keyword>
<evidence type="ECO:0000256" key="2">
    <source>
        <dbReference type="SAM" id="Phobius"/>
    </source>
</evidence>
<evidence type="ECO:0000256" key="1">
    <source>
        <dbReference type="SAM" id="MobiDB-lite"/>
    </source>
</evidence>
<dbReference type="KEGG" id="saqu:EJC51_24825"/>
<protein>
    <submittedName>
        <fullName evidence="3">Uncharacterized protein</fullName>
    </submittedName>
</protein>
<evidence type="ECO:0000313" key="4">
    <source>
        <dbReference type="Proteomes" id="UP000280197"/>
    </source>
</evidence>
<feature type="compositionally biased region" description="Gly residues" evidence="1">
    <location>
        <begin position="397"/>
        <end position="411"/>
    </location>
</feature>
<feature type="region of interest" description="Disordered" evidence="1">
    <location>
        <begin position="201"/>
        <end position="238"/>
    </location>
</feature>
<sequence length="456" mass="45914">MGQTASLAAEGARAAGSYGLDADSSAAGSYGLSDRSAVGSYGLSDRSAAESYGFSPDDQPVDGAAGTGDAELLVPGKTYKSSLPADGDVYYRLDLDDTSDAYVSVTAVPRAGATVTASDGIRVTVQDADSRNCSIESDLVRAGRSPRPLVVSGTREISPRRTACQDDGSYYVIVHRIAGTGGTPDDWDLELAPFLEPRLEKAVGTTPPGSPDQDSDSASPGGVTGAATPRSGGAGFGSAAPVEQGVWRADISPGQTLFYAVPVGWGQRLGATAELGSTIRGAYVGGALTMSLYNPARGPVADVGFGYSGGQKTVALRPVPPVDYANRYDSSDAVRGTRFAGSYYLVLHLSEQMGEEYGAGPFGVTLRVRVDGSAEAGPAYDGRFQPPGPFEVAAQGQGQGPGAGVAGGGDGGGGGAAGGDAVMTVVAVAGIGGGTVLLGVLGVWTVVARRRARGAV</sequence>
<reference evidence="3 4" key="1">
    <citation type="submission" date="2018-12" db="EMBL/GenBank/DDBJ databases">
        <authorList>
            <person name="Li K."/>
        </authorList>
    </citation>
    <scope>NUCLEOTIDE SEQUENCE [LARGE SCALE GENOMIC DNA]</scope>
    <source>
        <strain evidence="4">CR22</strain>
    </source>
</reference>
<gene>
    <name evidence="3" type="ORF">EJC51_24825</name>
</gene>
<dbReference type="EMBL" id="CP034463">
    <property type="protein sequence ID" value="AZP23419.1"/>
    <property type="molecule type" value="Genomic_DNA"/>
</dbReference>
<accession>A0A3Q9C6H0</accession>
<feature type="transmembrane region" description="Helical" evidence="2">
    <location>
        <begin position="425"/>
        <end position="447"/>
    </location>
</feature>
<proteinExistence type="predicted"/>
<dbReference type="Proteomes" id="UP000280197">
    <property type="component" value="Chromosome"/>
</dbReference>
<keyword evidence="2" id="KW-0812">Transmembrane</keyword>
<keyword evidence="2" id="KW-0472">Membrane</keyword>
<dbReference type="AlphaFoldDB" id="A0A3Q9C6H0"/>
<evidence type="ECO:0000313" key="3">
    <source>
        <dbReference type="EMBL" id="AZP23419.1"/>
    </source>
</evidence>
<feature type="region of interest" description="Disordered" evidence="1">
    <location>
        <begin position="47"/>
        <end position="69"/>
    </location>
</feature>
<keyword evidence="4" id="KW-1185">Reference proteome</keyword>
<feature type="region of interest" description="Disordered" evidence="1">
    <location>
        <begin position="377"/>
        <end position="411"/>
    </location>
</feature>
<organism evidence="3 4">
    <name type="scientific">Streptomyces aquilus</name>
    <dbReference type="NCBI Taxonomy" id="2548456"/>
    <lineage>
        <taxon>Bacteria</taxon>
        <taxon>Bacillati</taxon>
        <taxon>Actinomycetota</taxon>
        <taxon>Actinomycetes</taxon>
        <taxon>Kitasatosporales</taxon>
        <taxon>Streptomycetaceae</taxon>
        <taxon>Streptomyces</taxon>
    </lineage>
</organism>
<name>A0A3Q9C6H0_9ACTN</name>